<evidence type="ECO:0000313" key="2">
    <source>
        <dbReference type="EMBL" id="GAB1581897.1"/>
    </source>
</evidence>
<evidence type="ECO:0000259" key="1">
    <source>
        <dbReference type="PROSITE" id="PS51186"/>
    </source>
</evidence>
<dbReference type="Pfam" id="PF00583">
    <property type="entry name" value="Acetyltransf_1"/>
    <property type="match status" value="1"/>
</dbReference>
<dbReference type="PROSITE" id="PS51186">
    <property type="entry name" value="GNAT"/>
    <property type="match status" value="1"/>
</dbReference>
<dbReference type="PANTHER" id="PTHR43415:SF3">
    <property type="entry name" value="GNAT-FAMILY ACETYLTRANSFERASE"/>
    <property type="match status" value="1"/>
</dbReference>
<organism evidence="2 3">
    <name type="scientific">Phyllobacterium phragmitis</name>
    <dbReference type="NCBI Taxonomy" id="2670329"/>
    <lineage>
        <taxon>Bacteria</taxon>
        <taxon>Pseudomonadati</taxon>
        <taxon>Pseudomonadota</taxon>
        <taxon>Alphaproteobacteria</taxon>
        <taxon>Hyphomicrobiales</taxon>
        <taxon>Phyllobacteriaceae</taxon>
        <taxon>Phyllobacterium</taxon>
    </lineage>
</organism>
<dbReference type="PANTHER" id="PTHR43415">
    <property type="entry name" value="SPERMIDINE N(1)-ACETYLTRANSFERASE"/>
    <property type="match status" value="1"/>
</dbReference>
<reference evidence="2 3" key="1">
    <citation type="submission" date="2024-10" db="EMBL/GenBank/DDBJ databases">
        <title>Isolation, draft genome sequencing and identification of Phyllobacterium sp. NSA23, isolated from leaf soil.</title>
        <authorList>
            <person name="Akita H."/>
        </authorList>
    </citation>
    <scope>NUCLEOTIDE SEQUENCE [LARGE SCALE GENOMIC DNA]</scope>
    <source>
        <strain evidence="2 3">NSA23</strain>
    </source>
</reference>
<feature type="domain" description="N-acetyltransferase" evidence="1">
    <location>
        <begin position="16"/>
        <end position="175"/>
    </location>
</feature>
<comment type="caution">
    <text evidence="2">The sequence shown here is derived from an EMBL/GenBank/DDBJ whole genome shotgun (WGS) entry which is preliminary data.</text>
</comment>
<gene>
    <name evidence="2" type="ORF">PPNSA23_18400</name>
</gene>
<dbReference type="CDD" id="cd04301">
    <property type="entry name" value="NAT_SF"/>
    <property type="match status" value="1"/>
</dbReference>
<accession>A0ABQ0GZ17</accession>
<name>A0ABQ0GZ17_9HYPH</name>
<dbReference type="InterPro" id="IPR016181">
    <property type="entry name" value="Acyl_CoA_acyltransferase"/>
</dbReference>
<dbReference type="Proteomes" id="UP001628091">
    <property type="component" value="Unassembled WGS sequence"/>
</dbReference>
<dbReference type="EMBL" id="BAAFZP010000001">
    <property type="protein sequence ID" value="GAB1581897.1"/>
    <property type="molecule type" value="Genomic_DNA"/>
</dbReference>
<dbReference type="SUPFAM" id="SSF55729">
    <property type="entry name" value="Acyl-CoA N-acyltransferases (Nat)"/>
    <property type="match status" value="1"/>
</dbReference>
<dbReference type="InterPro" id="IPR000182">
    <property type="entry name" value="GNAT_dom"/>
</dbReference>
<dbReference type="Gene3D" id="3.40.630.30">
    <property type="match status" value="1"/>
</dbReference>
<proteinExistence type="predicted"/>
<keyword evidence="3" id="KW-1185">Reference proteome</keyword>
<evidence type="ECO:0000313" key="3">
    <source>
        <dbReference type="Proteomes" id="UP001628091"/>
    </source>
</evidence>
<protein>
    <submittedName>
        <fullName evidence="2">GNAT family N-acetyltransferase</fullName>
    </submittedName>
</protein>
<dbReference type="RefSeq" id="WP_407864643.1">
    <property type="nucleotide sequence ID" value="NZ_BAAFZP010000001.1"/>
</dbReference>
<sequence length="175" mass="19510">MISANEPSDLRSAGGLTIRAARTEDCEALTTLVNLPGFRAGTLRLPYHTVEWTRRWLEKQGADAFNIVAELEGRLVGHAGLHRYQGRRSHAAGIAMGVHDDYQGRGIGTALLRALVDTADNWLALKRLELNVYVDNEPAIRLYEKFGFEREGVSRAFAFRAGRYVDALNMARLRA</sequence>